<feature type="signal peptide" evidence="1">
    <location>
        <begin position="1"/>
        <end position="19"/>
    </location>
</feature>
<evidence type="ECO:0000313" key="4">
    <source>
        <dbReference type="Proteomes" id="UP001062165"/>
    </source>
</evidence>
<evidence type="ECO:0000313" key="3">
    <source>
        <dbReference type="EMBL" id="UXX80064.1"/>
    </source>
</evidence>
<dbReference type="InterPro" id="IPR013783">
    <property type="entry name" value="Ig-like_fold"/>
</dbReference>
<dbReference type="InterPro" id="IPR000601">
    <property type="entry name" value="PKD_dom"/>
</dbReference>
<gene>
    <name evidence="3" type="ORF">N7E81_02955</name>
</gene>
<feature type="domain" description="PKD" evidence="2">
    <location>
        <begin position="48"/>
        <end position="84"/>
    </location>
</feature>
<dbReference type="CDD" id="cd00146">
    <property type="entry name" value="PKD"/>
    <property type="match status" value="2"/>
</dbReference>
<dbReference type="InterPro" id="IPR022409">
    <property type="entry name" value="PKD/Chitinase_dom"/>
</dbReference>
<proteinExistence type="predicted"/>
<keyword evidence="4" id="KW-1185">Reference proteome</keyword>
<reference evidence="3" key="1">
    <citation type="submission" date="2022-10" db="EMBL/GenBank/DDBJ databases">
        <title>Comparative genomics and taxonomic characterization of three novel marine species of genus Reichenbachiella exhibiting antioxidant and polysaccharide degradation activities.</title>
        <authorList>
            <person name="Muhammad N."/>
            <person name="Lee Y.-J."/>
            <person name="Ko J."/>
            <person name="Kim S.-G."/>
        </authorList>
    </citation>
    <scope>NUCLEOTIDE SEQUENCE</scope>
    <source>
        <strain evidence="3">Wsw4-B4</strain>
    </source>
</reference>
<dbReference type="PROSITE" id="PS50093">
    <property type="entry name" value="PKD"/>
    <property type="match status" value="2"/>
</dbReference>
<evidence type="ECO:0000259" key="2">
    <source>
        <dbReference type="PROSITE" id="PS50093"/>
    </source>
</evidence>
<dbReference type="EMBL" id="CP106735">
    <property type="protein sequence ID" value="UXX80064.1"/>
    <property type="molecule type" value="Genomic_DNA"/>
</dbReference>
<protein>
    <submittedName>
        <fullName evidence="3">PKD domain-containing protein</fullName>
    </submittedName>
</protein>
<feature type="chain" id="PRO_5046722269" evidence="1">
    <location>
        <begin position="20"/>
        <end position="191"/>
    </location>
</feature>
<dbReference type="SUPFAM" id="SSF49299">
    <property type="entry name" value="PKD domain"/>
    <property type="match status" value="2"/>
</dbReference>
<dbReference type="Gene3D" id="2.60.40.10">
    <property type="entry name" value="Immunoglobulins"/>
    <property type="match status" value="2"/>
</dbReference>
<sequence>MKYLIAFILHFMISSYTVAQTADYDSVYLINNCVELDATGSVQEDRKDLVYQWTFGEGILKYGVKVNHCYSYLGTYEVVLSVIDPQINALFQKEWTCQVEVTENYHLSIDISKDVDKSITASSILSCPSTSGQSDFFWDYGDGTYDVGKEVIHKYPRAGSYSVRLLAQVIHQNDTINLVQTTTLSIQDDEI</sequence>
<dbReference type="Pfam" id="PF18911">
    <property type="entry name" value="PKD_4"/>
    <property type="match status" value="2"/>
</dbReference>
<keyword evidence="1" id="KW-0732">Signal</keyword>
<dbReference type="Proteomes" id="UP001062165">
    <property type="component" value="Chromosome"/>
</dbReference>
<dbReference type="RefSeq" id="WP_263051794.1">
    <property type="nucleotide sequence ID" value="NZ_CP106735.1"/>
</dbReference>
<accession>A0ABY6D2B9</accession>
<dbReference type="SMART" id="SM00089">
    <property type="entry name" value="PKD"/>
    <property type="match status" value="2"/>
</dbReference>
<organism evidence="3 4">
    <name type="scientific">Reichenbachiella carrageenanivorans</name>
    <dbReference type="NCBI Taxonomy" id="2979869"/>
    <lineage>
        <taxon>Bacteria</taxon>
        <taxon>Pseudomonadati</taxon>
        <taxon>Bacteroidota</taxon>
        <taxon>Cytophagia</taxon>
        <taxon>Cytophagales</taxon>
        <taxon>Reichenbachiellaceae</taxon>
        <taxon>Reichenbachiella</taxon>
    </lineage>
</organism>
<dbReference type="InterPro" id="IPR035986">
    <property type="entry name" value="PKD_dom_sf"/>
</dbReference>
<name>A0ABY6D2B9_9BACT</name>
<feature type="domain" description="PKD" evidence="2">
    <location>
        <begin position="129"/>
        <end position="167"/>
    </location>
</feature>
<evidence type="ECO:0000256" key="1">
    <source>
        <dbReference type="SAM" id="SignalP"/>
    </source>
</evidence>